<evidence type="ECO:0000256" key="4">
    <source>
        <dbReference type="ARBA" id="ARBA00023242"/>
    </source>
</evidence>
<proteinExistence type="predicted"/>
<dbReference type="Gene3D" id="1.10.10.60">
    <property type="entry name" value="Homeodomain-like"/>
    <property type="match status" value="2"/>
</dbReference>
<dbReference type="GO" id="GO:0005634">
    <property type="term" value="C:nucleus"/>
    <property type="evidence" value="ECO:0007669"/>
    <property type="project" value="TreeGrafter"/>
</dbReference>
<dbReference type="AlphaFoldDB" id="A0A0E0JHT7"/>
<dbReference type="Proteomes" id="UP000026962">
    <property type="component" value="Chromosome 1"/>
</dbReference>
<evidence type="ECO:0000256" key="1">
    <source>
        <dbReference type="ARBA" id="ARBA00023015"/>
    </source>
</evidence>
<dbReference type="PANTHER" id="PTHR31442:SF21">
    <property type="entry name" value="TRANSCRIPTION FACTOR BOA-RELATED"/>
    <property type="match status" value="1"/>
</dbReference>
<reference evidence="7" key="2">
    <citation type="submission" date="2018-05" db="EMBL/GenBank/DDBJ databases">
        <title>OpunRS2 (Oryza punctata Reference Sequence Version 2).</title>
        <authorList>
            <person name="Zhang J."/>
            <person name="Kudrna D."/>
            <person name="Lee S."/>
            <person name="Talag J."/>
            <person name="Welchert J."/>
            <person name="Wing R.A."/>
        </authorList>
    </citation>
    <scope>NUCLEOTIDE SEQUENCE [LARGE SCALE GENOMIC DNA]</scope>
</reference>
<keyword evidence="1" id="KW-0805">Transcription regulation</keyword>
<name>A0A0E0JHT7_ORYPU</name>
<feature type="region of interest" description="Disordered" evidence="6">
    <location>
        <begin position="127"/>
        <end position="160"/>
    </location>
</feature>
<dbReference type="InterPro" id="IPR009057">
    <property type="entry name" value="Homeodomain-like_sf"/>
</dbReference>
<dbReference type="eggNOG" id="KOG1601">
    <property type="taxonomic scope" value="Eukaryota"/>
</dbReference>
<sequence>MSSAAWPHAGGWRRSPPTAVLELPHGLVVVGDEAVQRAVVLRLGENYRATVCSDMNVAVELLRERMKEFDFVVISEELIRSSSPRIMISLREETGLRVIVLRNEGGHEYNFEVMPNSRTEKEIQLKPVRRSTTNREIPHASSSSKLSAASPHGDSSNGSTATMVVAPAATAVVIASSVKRATNNRRKLQRAQEQYAQHQQRKPRLIWTDELRKIFIEVYEELLLTENPVPTKILKLMKLRIGSTNDPELTRDNVASYLQKYKKNLLKQKDQHLPVGNNTNISSIKIQQGSASLQQQIMHYGEYDSVNNQSLILSETGFNKHTNKQPKLLTANCHWPRNMHHHHKNNINMQPSNLLLRPNLINAKGFNMSFSKEGVDEAIYQSQLTSHRVSANHVVAKVGEDMHPISKYTPTSAAPPDAGSRRRPPPPMLELPHGLVVVGDEAVRRAVVARLGVNFRATVCSEMNAAVEMLRERMKEFDFVVIAEEFIIRSSRPEIMKFLREETGMRLLVLRNEGGNEYSFKVMSNSRMEEEGQLEPVRRSTTNREISHASLSSASSRLPPVPAASPHGRPTTGGNDSPLKSNLATSIGRGSQGSSGPKNCERYPVPSEILKLMKSMIDPMNDPKLTREKIASYLQKHKNRLKQEDQNRQNLLKQIDQQLSTDDNASTSSTQQQNMHYGEYDNMNNQPPILSESRYSEHSNKQPKLLTTNYHEPRNMYHHHKNIINMQPSNVVQPPNLISGKEFNMPFTKEGVDEAMHQSQLMAHRACTNHAVATAQANWRVTMISSTSTWLWNNTCEFLQ</sequence>
<evidence type="ECO:0000313" key="7">
    <source>
        <dbReference type="EnsemblPlants" id="OPUNC01G13190.1"/>
    </source>
</evidence>
<dbReference type="SUPFAM" id="SSF46689">
    <property type="entry name" value="Homeodomain-like"/>
    <property type="match status" value="1"/>
</dbReference>
<organism evidence="7">
    <name type="scientific">Oryza punctata</name>
    <name type="common">Red rice</name>
    <dbReference type="NCBI Taxonomy" id="4537"/>
    <lineage>
        <taxon>Eukaryota</taxon>
        <taxon>Viridiplantae</taxon>
        <taxon>Streptophyta</taxon>
        <taxon>Embryophyta</taxon>
        <taxon>Tracheophyta</taxon>
        <taxon>Spermatophyta</taxon>
        <taxon>Magnoliopsida</taxon>
        <taxon>Liliopsida</taxon>
        <taxon>Poales</taxon>
        <taxon>Poaceae</taxon>
        <taxon>BOP clade</taxon>
        <taxon>Oryzoideae</taxon>
        <taxon>Oryzeae</taxon>
        <taxon>Oryzinae</taxon>
        <taxon>Oryza</taxon>
    </lineage>
</organism>
<keyword evidence="5" id="KW-0175">Coiled coil</keyword>
<keyword evidence="4" id="KW-0539">Nucleus</keyword>
<reference evidence="7" key="1">
    <citation type="submission" date="2015-04" db="UniProtKB">
        <authorList>
            <consortium name="EnsemblPlants"/>
        </authorList>
    </citation>
    <scope>IDENTIFICATION</scope>
</reference>
<feature type="region of interest" description="Disordered" evidence="6">
    <location>
        <begin position="521"/>
        <end position="602"/>
    </location>
</feature>
<keyword evidence="8" id="KW-1185">Reference proteome</keyword>
<dbReference type="NCBIfam" id="TIGR01557">
    <property type="entry name" value="myb_SHAQKYF"/>
    <property type="match status" value="1"/>
</dbReference>
<evidence type="ECO:0000256" key="5">
    <source>
        <dbReference type="SAM" id="Coils"/>
    </source>
</evidence>
<dbReference type="EnsemblPlants" id="OPUNC01G13190.1">
    <property type="protein sequence ID" value="OPUNC01G13190.1"/>
    <property type="gene ID" value="OPUNC01G13190"/>
</dbReference>
<evidence type="ECO:0000256" key="2">
    <source>
        <dbReference type="ARBA" id="ARBA00023125"/>
    </source>
</evidence>
<evidence type="ECO:0000256" key="3">
    <source>
        <dbReference type="ARBA" id="ARBA00023163"/>
    </source>
</evidence>
<evidence type="ECO:0008006" key="9">
    <source>
        <dbReference type="Google" id="ProtNLM"/>
    </source>
</evidence>
<feature type="compositionally biased region" description="Low complexity" evidence="6">
    <location>
        <begin position="140"/>
        <end position="150"/>
    </location>
</feature>
<keyword evidence="3" id="KW-0804">Transcription</keyword>
<dbReference type="PANTHER" id="PTHR31442">
    <property type="entry name" value="HOMEODOMAIN-LIKE SUPERFAMILY PROTEIN-RELATED"/>
    <property type="match status" value="1"/>
</dbReference>
<keyword evidence="2" id="KW-0238">DNA-binding</keyword>
<dbReference type="Gramene" id="OPUNC01G13190.1">
    <property type="protein sequence ID" value="OPUNC01G13190.1"/>
    <property type="gene ID" value="OPUNC01G13190"/>
</dbReference>
<dbReference type="InterPro" id="IPR044841">
    <property type="entry name" value="LUX/BOA-like"/>
</dbReference>
<evidence type="ECO:0000313" key="8">
    <source>
        <dbReference type="Proteomes" id="UP000026962"/>
    </source>
</evidence>
<dbReference type="HOGENOM" id="CLU_351752_0_0_1"/>
<dbReference type="InterPro" id="IPR006447">
    <property type="entry name" value="Myb_dom_plants"/>
</dbReference>
<accession>A0A0E0JHT7</accession>
<evidence type="ECO:0000256" key="6">
    <source>
        <dbReference type="SAM" id="MobiDB-lite"/>
    </source>
</evidence>
<feature type="compositionally biased region" description="Polar residues" evidence="6">
    <location>
        <begin position="572"/>
        <end position="597"/>
    </location>
</feature>
<dbReference type="GO" id="GO:0003677">
    <property type="term" value="F:DNA binding"/>
    <property type="evidence" value="ECO:0007669"/>
    <property type="project" value="UniProtKB-KW"/>
</dbReference>
<feature type="coiled-coil region" evidence="5">
    <location>
        <begin position="634"/>
        <end position="661"/>
    </location>
</feature>
<dbReference type="STRING" id="4537.A0A0E0JHT7"/>
<feature type="compositionally biased region" description="Low complexity" evidence="6">
    <location>
        <begin position="548"/>
        <end position="558"/>
    </location>
</feature>
<protein>
    <recommendedName>
        <fullName evidence="9">Response regulatory domain-containing protein</fullName>
    </recommendedName>
</protein>
<dbReference type="GO" id="GO:0003700">
    <property type="term" value="F:DNA-binding transcription factor activity"/>
    <property type="evidence" value="ECO:0007669"/>
    <property type="project" value="InterPro"/>
</dbReference>
<feature type="region of interest" description="Disordered" evidence="6">
    <location>
        <begin position="677"/>
        <end position="702"/>
    </location>
</feature>
<feature type="region of interest" description="Disordered" evidence="6">
    <location>
        <begin position="405"/>
        <end position="427"/>
    </location>
</feature>